<dbReference type="PANTHER" id="PTHR30349:SF64">
    <property type="entry name" value="PROPHAGE INTEGRASE INTD-RELATED"/>
    <property type="match status" value="1"/>
</dbReference>
<dbReference type="InterPro" id="IPR002104">
    <property type="entry name" value="Integrase_catalytic"/>
</dbReference>
<dbReference type="CDD" id="cd00397">
    <property type="entry name" value="DNA_BRE_C"/>
    <property type="match status" value="1"/>
</dbReference>
<organism evidence="4 5">
    <name type="scientific">Ciceribacter naphthalenivorans</name>
    <dbReference type="NCBI Taxonomy" id="1118451"/>
    <lineage>
        <taxon>Bacteria</taxon>
        <taxon>Pseudomonadati</taxon>
        <taxon>Pseudomonadota</taxon>
        <taxon>Alphaproteobacteria</taxon>
        <taxon>Hyphomicrobiales</taxon>
        <taxon>Rhizobiaceae</taxon>
        <taxon>Ciceribacter</taxon>
    </lineage>
</organism>
<evidence type="ECO:0000256" key="1">
    <source>
        <dbReference type="ARBA" id="ARBA00022908"/>
    </source>
</evidence>
<evidence type="ECO:0000313" key="5">
    <source>
        <dbReference type="Proteomes" id="UP000321717"/>
    </source>
</evidence>
<dbReference type="Proteomes" id="UP000321717">
    <property type="component" value="Unassembled WGS sequence"/>
</dbReference>
<dbReference type="PANTHER" id="PTHR30349">
    <property type="entry name" value="PHAGE INTEGRASE-RELATED"/>
    <property type="match status" value="1"/>
</dbReference>
<dbReference type="RefSeq" id="WP_147182324.1">
    <property type="nucleotide sequence ID" value="NZ_BJZP01000050.1"/>
</dbReference>
<comment type="caution">
    <text evidence="4">The sequence shown here is derived from an EMBL/GenBank/DDBJ whole genome shotgun (WGS) entry which is preliminary data.</text>
</comment>
<dbReference type="PROSITE" id="PS51898">
    <property type="entry name" value="TYR_RECOMBINASE"/>
    <property type="match status" value="1"/>
</dbReference>
<feature type="domain" description="Tyr recombinase" evidence="3">
    <location>
        <begin position="4"/>
        <end position="196"/>
    </location>
</feature>
<dbReference type="Pfam" id="PF00589">
    <property type="entry name" value="Phage_integrase"/>
    <property type="match status" value="1"/>
</dbReference>
<proteinExistence type="predicted"/>
<evidence type="ECO:0000256" key="2">
    <source>
        <dbReference type="ARBA" id="ARBA00023172"/>
    </source>
</evidence>
<dbReference type="GO" id="GO:0015074">
    <property type="term" value="P:DNA integration"/>
    <property type="evidence" value="ECO:0007669"/>
    <property type="project" value="UniProtKB-KW"/>
</dbReference>
<gene>
    <name evidence="4" type="ORF">RNA01_44660</name>
</gene>
<name>A0A512HQ03_9HYPH</name>
<keyword evidence="1" id="KW-0229">DNA integration</keyword>
<dbReference type="SUPFAM" id="SSF56349">
    <property type="entry name" value="DNA breaking-rejoining enzymes"/>
    <property type="match status" value="1"/>
</dbReference>
<sequence length="198" mass="21742">MQGGQAKILSDLDLKRLLKVASQSRHPHRNKAIVLLSVRAGLRASEIAHLEWSMVTDGGGTIAHMIELPGSVTKYGLSRRIPLHADLKRALSSIHRHQGRPSNGPVIASERFKGERYAAMTPKAIVNWFTGAYRQAGLCGCSSHSGRRTFITRAARLVAKAGGSLRDVQQLAGHRSIETTQGYIDGDSEIQRRIVRMM</sequence>
<keyword evidence="2" id="KW-0233">DNA recombination</keyword>
<dbReference type="AlphaFoldDB" id="A0A512HQ03"/>
<evidence type="ECO:0000259" key="3">
    <source>
        <dbReference type="PROSITE" id="PS51898"/>
    </source>
</evidence>
<dbReference type="Gene3D" id="1.10.443.10">
    <property type="entry name" value="Intergrase catalytic core"/>
    <property type="match status" value="1"/>
</dbReference>
<accession>A0A512HQ03</accession>
<protein>
    <recommendedName>
        <fullName evidence="3">Tyr recombinase domain-containing protein</fullName>
    </recommendedName>
</protein>
<dbReference type="OrthoDB" id="67979at2"/>
<reference evidence="4 5" key="1">
    <citation type="submission" date="2019-07" db="EMBL/GenBank/DDBJ databases">
        <title>Whole genome shotgun sequence of Rhizobium naphthalenivorans NBRC 107585.</title>
        <authorList>
            <person name="Hosoyama A."/>
            <person name="Uohara A."/>
            <person name="Ohji S."/>
            <person name="Ichikawa N."/>
        </authorList>
    </citation>
    <scope>NUCLEOTIDE SEQUENCE [LARGE SCALE GENOMIC DNA]</scope>
    <source>
        <strain evidence="4 5">NBRC 107585</strain>
    </source>
</reference>
<dbReference type="InterPro" id="IPR050090">
    <property type="entry name" value="Tyrosine_recombinase_XerCD"/>
</dbReference>
<dbReference type="InterPro" id="IPR011010">
    <property type="entry name" value="DNA_brk_join_enz"/>
</dbReference>
<keyword evidence="5" id="KW-1185">Reference proteome</keyword>
<evidence type="ECO:0000313" key="4">
    <source>
        <dbReference type="EMBL" id="GEO87534.1"/>
    </source>
</evidence>
<dbReference type="GO" id="GO:0003677">
    <property type="term" value="F:DNA binding"/>
    <property type="evidence" value="ECO:0007669"/>
    <property type="project" value="InterPro"/>
</dbReference>
<dbReference type="InterPro" id="IPR013762">
    <property type="entry name" value="Integrase-like_cat_sf"/>
</dbReference>
<dbReference type="EMBL" id="BJZP01000050">
    <property type="protein sequence ID" value="GEO87534.1"/>
    <property type="molecule type" value="Genomic_DNA"/>
</dbReference>
<dbReference type="GO" id="GO:0006310">
    <property type="term" value="P:DNA recombination"/>
    <property type="evidence" value="ECO:0007669"/>
    <property type="project" value="UniProtKB-KW"/>
</dbReference>